<comment type="caution">
    <text evidence="2">The sequence shown here is derived from an EMBL/GenBank/DDBJ whole genome shotgun (WGS) entry which is preliminary data.</text>
</comment>
<feature type="region of interest" description="Disordered" evidence="1">
    <location>
        <begin position="49"/>
        <end position="82"/>
    </location>
</feature>
<sequence>MDRDNEGNGVLVDKLAAYRAWCELPARYTAKKAFEESLHVVGARTHDLRRHGGGAALRGPDQEPAPGSRSCWWRSAPSDGLP</sequence>
<keyword evidence="3" id="KW-1185">Reference proteome</keyword>
<dbReference type="RefSeq" id="WP_184925949.1">
    <property type="nucleotide sequence ID" value="NZ_JACHJR010000002.1"/>
</dbReference>
<dbReference type="EMBL" id="JACHJR010000002">
    <property type="protein sequence ID" value="MBB4951922.1"/>
    <property type="molecule type" value="Genomic_DNA"/>
</dbReference>
<accession>A0A7W7SKS5</accession>
<reference evidence="2 3" key="1">
    <citation type="submission" date="2020-08" db="EMBL/GenBank/DDBJ databases">
        <title>Sequencing the genomes of 1000 actinobacteria strains.</title>
        <authorList>
            <person name="Klenk H.-P."/>
        </authorList>
    </citation>
    <scope>NUCLEOTIDE SEQUENCE [LARGE SCALE GENOMIC DNA]</scope>
    <source>
        <strain evidence="2 3">DSM 44786</strain>
    </source>
</reference>
<organism evidence="2 3">
    <name type="scientific">Kitasatospora gansuensis</name>
    <dbReference type="NCBI Taxonomy" id="258050"/>
    <lineage>
        <taxon>Bacteria</taxon>
        <taxon>Bacillati</taxon>
        <taxon>Actinomycetota</taxon>
        <taxon>Actinomycetes</taxon>
        <taxon>Kitasatosporales</taxon>
        <taxon>Streptomycetaceae</taxon>
        <taxon>Kitasatospora</taxon>
    </lineage>
</organism>
<evidence type="ECO:0000256" key="1">
    <source>
        <dbReference type="SAM" id="MobiDB-lite"/>
    </source>
</evidence>
<dbReference type="AlphaFoldDB" id="A0A7W7SKS5"/>
<evidence type="ECO:0000313" key="2">
    <source>
        <dbReference type="EMBL" id="MBB4951922.1"/>
    </source>
</evidence>
<name>A0A7W7SKS5_9ACTN</name>
<gene>
    <name evidence="2" type="ORF">F4556_007576</name>
</gene>
<protein>
    <submittedName>
        <fullName evidence="2">Uncharacterized protein</fullName>
    </submittedName>
</protein>
<evidence type="ECO:0000313" key="3">
    <source>
        <dbReference type="Proteomes" id="UP000573327"/>
    </source>
</evidence>
<proteinExistence type="predicted"/>
<dbReference type="Proteomes" id="UP000573327">
    <property type="component" value="Unassembled WGS sequence"/>
</dbReference>